<keyword evidence="1" id="KW-0472">Membrane</keyword>
<dbReference type="Pfam" id="PF16069">
    <property type="entry name" value="DUF4811"/>
    <property type="match status" value="1"/>
</dbReference>
<dbReference type="PATRIC" id="fig|1423749.3.peg.823"/>
<evidence type="ECO:0008006" key="4">
    <source>
        <dbReference type="Google" id="ProtNLM"/>
    </source>
</evidence>
<keyword evidence="3" id="KW-1185">Reference proteome</keyword>
<keyword evidence="1" id="KW-0812">Transmembrane</keyword>
<organism evidence="2 3">
    <name type="scientific">Limosilactobacillus gastricus DSM 16045</name>
    <dbReference type="NCBI Taxonomy" id="1423749"/>
    <lineage>
        <taxon>Bacteria</taxon>
        <taxon>Bacillati</taxon>
        <taxon>Bacillota</taxon>
        <taxon>Bacilli</taxon>
        <taxon>Lactobacillales</taxon>
        <taxon>Lactobacillaceae</taxon>
        <taxon>Limosilactobacillus</taxon>
    </lineage>
</organism>
<keyword evidence="1" id="KW-1133">Transmembrane helix</keyword>
<proteinExistence type="predicted"/>
<comment type="caution">
    <text evidence="2">The sequence shown here is derived from an EMBL/GenBank/DDBJ whole genome shotgun (WGS) entry which is preliminary data.</text>
</comment>
<evidence type="ECO:0000313" key="2">
    <source>
        <dbReference type="EMBL" id="KRM01280.1"/>
    </source>
</evidence>
<gene>
    <name evidence="2" type="ORF">FC60_GL000818</name>
</gene>
<sequence length="174" mass="20059">MIIIFTIIWALGFYWFTAVKQTMRHHIAYGIICLIFLIANVTAFVLHDNYHLGMTTQSSVRTQQLSSLSPRAKLLAYRSLGNGKEKVYVYKTTTKDKTQHTKADTNATTKVSITSTKPQVKVTTIKYRYANKLSQWMFGILSTDNETKSTNYHFYVNTDWLVLSTNQLQQMTQQ</sequence>
<evidence type="ECO:0000313" key="3">
    <source>
        <dbReference type="Proteomes" id="UP000051739"/>
    </source>
</evidence>
<evidence type="ECO:0000256" key="1">
    <source>
        <dbReference type="SAM" id="Phobius"/>
    </source>
</evidence>
<reference evidence="2 3" key="1">
    <citation type="journal article" date="2015" name="Genome Announc.">
        <title>Expanding the biotechnology potential of lactobacilli through comparative genomics of 213 strains and associated genera.</title>
        <authorList>
            <person name="Sun Z."/>
            <person name="Harris H.M."/>
            <person name="McCann A."/>
            <person name="Guo C."/>
            <person name="Argimon S."/>
            <person name="Zhang W."/>
            <person name="Yang X."/>
            <person name="Jeffery I.B."/>
            <person name="Cooney J.C."/>
            <person name="Kagawa T.F."/>
            <person name="Liu W."/>
            <person name="Song Y."/>
            <person name="Salvetti E."/>
            <person name="Wrobel A."/>
            <person name="Rasinkangas P."/>
            <person name="Parkhill J."/>
            <person name="Rea M.C."/>
            <person name="O'Sullivan O."/>
            <person name="Ritari J."/>
            <person name="Douillard F.P."/>
            <person name="Paul Ross R."/>
            <person name="Yang R."/>
            <person name="Briner A.E."/>
            <person name="Felis G.E."/>
            <person name="de Vos W.M."/>
            <person name="Barrangou R."/>
            <person name="Klaenhammer T.R."/>
            <person name="Caufield P.W."/>
            <person name="Cui Y."/>
            <person name="Zhang H."/>
            <person name="O'Toole P.W."/>
        </authorList>
    </citation>
    <scope>NUCLEOTIDE SEQUENCE [LARGE SCALE GENOMIC DNA]</scope>
    <source>
        <strain evidence="2 3">DSM 16045</strain>
    </source>
</reference>
<dbReference type="Proteomes" id="UP000051739">
    <property type="component" value="Unassembled WGS sequence"/>
</dbReference>
<dbReference type="InterPro" id="IPR032083">
    <property type="entry name" value="DUF4811"/>
</dbReference>
<protein>
    <recommendedName>
        <fullName evidence="4">DUF4811 domain-containing protein</fullName>
    </recommendedName>
</protein>
<feature type="transmembrane region" description="Helical" evidence="1">
    <location>
        <begin position="28"/>
        <end position="46"/>
    </location>
</feature>
<dbReference type="RefSeq" id="WP_056937732.1">
    <property type="nucleotide sequence ID" value="NZ_AZFN01000020.1"/>
</dbReference>
<name>A0A0R1V760_9LACO</name>
<dbReference type="EMBL" id="AZFN01000020">
    <property type="protein sequence ID" value="KRM01280.1"/>
    <property type="molecule type" value="Genomic_DNA"/>
</dbReference>
<dbReference type="AlphaFoldDB" id="A0A0R1V760"/>
<accession>A0A0R1V760</accession>